<feature type="region of interest" description="Disordered" evidence="1">
    <location>
        <begin position="409"/>
        <end position="509"/>
    </location>
</feature>
<protein>
    <submittedName>
        <fullName evidence="2">Lactamase-B domain-containing protein</fullName>
    </submittedName>
</protein>
<evidence type="ECO:0000256" key="1">
    <source>
        <dbReference type="SAM" id="MobiDB-lite"/>
    </source>
</evidence>
<comment type="caution">
    <text evidence="2">The sequence shown here is derived from an EMBL/GenBank/DDBJ whole genome shotgun (WGS) entry which is preliminary data.</text>
</comment>
<sequence>MGVLGVFSGASKNVPANTEKPLSPDADTANSPPLSSKVPLDSARASSADSSKPTLITSVKPIKVEETPAPKPARRLSFRPFVSSPKQQHKPILSENQEHEKKSNAANAFSKRWAKPLPSNSDKRAKESALIVRTLIVGQSNDFSAPTITKAVATPQLSKVKSQLLQPDAANKVIVQLRSLPVMEPVKGDEQPLAQGPIHAVCLARTDAEEHALHFCKLTPDDHVESSHFVPNVGSASLDKLTSMFSEMHIVDLITAPDLGIGQPGDGPGLLAGAVPTAKTVITGIEQLTPQLMALGYATGKAFLPDHKGIYPPTDRISVLTYWWGLEVLLPEPTMQYLSNTQSIAGTLVNFLTALSLMNNGVREILPFVRYISQFIDFEFKTIKSQDQGQGVVCAATWIMPAALVPRPWDFDPPPTQTATQAQEETASETNQNKPVSQVPIPLPDPALSVPLPVSPQSPPDTIAISTPPLSPSSPSVDSPSRPNGPASRMIPPVVLRSTNQPVPGVGLT</sequence>
<dbReference type="Proteomes" id="UP001362999">
    <property type="component" value="Unassembled WGS sequence"/>
</dbReference>
<reference evidence="2 3" key="1">
    <citation type="journal article" date="2024" name="J Genomics">
        <title>Draft genome sequencing and assembly of Favolaschia claudopus CIRM-BRFM 2984 isolated from oak limbs.</title>
        <authorList>
            <person name="Navarro D."/>
            <person name="Drula E."/>
            <person name="Chaduli D."/>
            <person name="Cazenave R."/>
            <person name="Ahrendt S."/>
            <person name="Wang J."/>
            <person name="Lipzen A."/>
            <person name="Daum C."/>
            <person name="Barry K."/>
            <person name="Grigoriev I.V."/>
            <person name="Favel A."/>
            <person name="Rosso M.N."/>
            <person name="Martin F."/>
        </authorList>
    </citation>
    <scope>NUCLEOTIDE SEQUENCE [LARGE SCALE GENOMIC DNA]</scope>
    <source>
        <strain evidence="2 3">CIRM-BRFM 2984</strain>
    </source>
</reference>
<dbReference type="EMBL" id="JAWWNJ010000004">
    <property type="protein sequence ID" value="KAK7057195.1"/>
    <property type="molecule type" value="Genomic_DNA"/>
</dbReference>
<evidence type="ECO:0000313" key="3">
    <source>
        <dbReference type="Proteomes" id="UP001362999"/>
    </source>
</evidence>
<name>A0AAW0DYW8_9AGAR</name>
<feature type="region of interest" description="Disordered" evidence="1">
    <location>
        <begin position="1"/>
        <end position="124"/>
    </location>
</feature>
<gene>
    <name evidence="2" type="ORF">R3P38DRAFT_2839882</name>
</gene>
<feature type="compositionally biased region" description="Low complexity" evidence="1">
    <location>
        <begin position="41"/>
        <end position="51"/>
    </location>
</feature>
<organism evidence="2 3">
    <name type="scientific">Favolaschia claudopus</name>
    <dbReference type="NCBI Taxonomy" id="2862362"/>
    <lineage>
        <taxon>Eukaryota</taxon>
        <taxon>Fungi</taxon>
        <taxon>Dikarya</taxon>
        <taxon>Basidiomycota</taxon>
        <taxon>Agaricomycotina</taxon>
        <taxon>Agaricomycetes</taxon>
        <taxon>Agaricomycetidae</taxon>
        <taxon>Agaricales</taxon>
        <taxon>Marasmiineae</taxon>
        <taxon>Mycenaceae</taxon>
        <taxon>Favolaschia</taxon>
    </lineage>
</organism>
<proteinExistence type="predicted"/>
<evidence type="ECO:0000313" key="2">
    <source>
        <dbReference type="EMBL" id="KAK7057195.1"/>
    </source>
</evidence>
<dbReference type="AlphaFoldDB" id="A0AAW0DYW8"/>
<keyword evidence="3" id="KW-1185">Reference proteome</keyword>
<feature type="compositionally biased region" description="Low complexity" evidence="1">
    <location>
        <begin position="473"/>
        <end position="482"/>
    </location>
</feature>
<feature type="compositionally biased region" description="Low complexity" evidence="1">
    <location>
        <begin position="417"/>
        <end position="430"/>
    </location>
</feature>
<accession>A0AAW0DYW8</accession>